<accession>F3QU01</accession>
<dbReference type="AlphaFoldDB" id="F3QU01"/>
<dbReference type="HOGENOM" id="CLU_2094510_0_0_10"/>
<gene>
    <name evidence="2" type="ORF">HMPREF9442_01670</name>
</gene>
<evidence type="ECO:0000313" key="3">
    <source>
        <dbReference type="Proteomes" id="UP000005546"/>
    </source>
</evidence>
<comment type="caution">
    <text evidence="2">The sequence shown here is derived from an EMBL/GenBank/DDBJ whole genome shotgun (WGS) entry which is preliminary data.</text>
</comment>
<dbReference type="Pfam" id="PF14393">
    <property type="entry name" value="DUF4422"/>
    <property type="match status" value="1"/>
</dbReference>
<evidence type="ECO:0000313" key="2">
    <source>
        <dbReference type="EMBL" id="EGG54410.1"/>
    </source>
</evidence>
<dbReference type="Proteomes" id="UP000005546">
    <property type="component" value="Unassembled WGS sequence"/>
</dbReference>
<evidence type="ECO:0000259" key="1">
    <source>
        <dbReference type="Pfam" id="PF14393"/>
    </source>
</evidence>
<reference evidence="2 3" key="1">
    <citation type="submission" date="2011-02" db="EMBL/GenBank/DDBJ databases">
        <authorList>
            <person name="Weinstock G."/>
            <person name="Sodergren E."/>
            <person name="Clifton S."/>
            <person name="Fulton L."/>
            <person name="Fulton B."/>
            <person name="Courtney L."/>
            <person name="Fronick C."/>
            <person name="Harrison M."/>
            <person name="Strong C."/>
            <person name="Farmer C."/>
            <person name="Delahaunty K."/>
            <person name="Markovic C."/>
            <person name="Hall O."/>
            <person name="Minx P."/>
            <person name="Tomlinson C."/>
            <person name="Mitreva M."/>
            <person name="Hou S."/>
            <person name="Chen J."/>
            <person name="Wollam A."/>
            <person name="Pepin K.H."/>
            <person name="Johnson M."/>
            <person name="Bhonagiri V."/>
            <person name="Zhang X."/>
            <person name="Suruliraj S."/>
            <person name="Warren W."/>
            <person name="Chinwalla A."/>
            <person name="Mardis E.R."/>
            <person name="Wilson R.K."/>
        </authorList>
    </citation>
    <scope>NUCLEOTIDE SEQUENCE [LARGE SCALE GENOMIC DNA]</scope>
    <source>
        <strain evidence="2 3">YIT 11841</strain>
    </source>
</reference>
<feature type="domain" description="DUF4422" evidence="1">
    <location>
        <begin position="38"/>
        <end position="85"/>
    </location>
</feature>
<dbReference type="RefSeq" id="WP_008626921.1">
    <property type="nucleotide sequence ID" value="NZ_GL883841.1"/>
</dbReference>
<dbReference type="eggNOG" id="COG1442">
    <property type="taxonomic scope" value="Bacteria"/>
</dbReference>
<dbReference type="InterPro" id="IPR025536">
    <property type="entry name" value="DUF4422"/>
</dbReference>
<keyword evidence="3" id="KW-1185">Reference proteome</keyword>
<name>F3QU01_9BACT</name>
<organism evidence="2 3">
    <name type="scientific">Paraprevotella xylaniphila YIT 11841</name>
    <dbReference type="NCBI Taxonomy" id="762982"/>
    <lineage>
        <taxon>Bacteria</taxon>
        <taxon>Pseudomonadati</taxon>
        <taxon>Bacteroidota</taxon>
        <taxon>Bacteroidia</taxon>
        <taxon>Bacteroidales</taxon>
        <taxon>Prevotellaceae</taxon>
        <taxon>Paraprevotella</taxon>
    </lineage>
</organism>
<dbReference type="STRING" id="762982.HMPREF9442_01670"/>
<proteinExistence type="predicted"/>
<dbReference type="EMBL" id="AFBR01000040">
    <property type="protein sequence ID" value="EGG54410.1"/>
    <property type="molecule type" value="Genomic_DNA"/>
</dbReference>
<protein>
    <recommendedName>
        <fullName evidence="1">DUF4422 domain-containing protein</fullName>
    </recommendedName>
</protein>
<sequence>MKDLTIWCTYHKDEQIQQFGLLEDDVMRLFKGNDTGIEGENINHLNPFYSEIVTLYYVWKNGIQSRRVGFCHYRRRFGRIADVEPGTCQVLATNRNCHVFGHYKGAHKIPTNLYQK</sequence>
<dbReference type="OrthoDB" id="5672604at2"/>